<comment type="caution">
    <text evidence="2">The sequence shown here is derived from an EMBL/GenBank/DDBJ whole genome shotgun (WGS) entry which is preliminary data.</text>
</comment>
<evidence type="ECO:0000256" key="1">
    <source>
        <dbReference type="SAM" id="Coils"/>
    </source>
</evidence>
<sequence>GLSKTNLLKQYNKIKAKNVELKAKVAKLKNKQLQNKLIKIYYLY</sequence>
<keyword evidence="3" id="KW-1185">Reference proteome</keyword>
<feature type="coiled-coil region" evidence="1">
    <location>
        <begin position="4"/>
        <end position="36"/>
    </location>
</feature>
<reference evidence="2 3" key="1">
    <citation type="submission" date="2021-06" db="EMBL/GenBank/DDBJ databases">
        <authorList>
            <person name="Kallberg Y."/>
            <person name="Tangrot J."/>
            <person name="Rosling A."/>
        </authorList>
    </citation>
    <scope>NUCLEOTIDE SEQUENCE [LARGE SCALE GENOMIC DNA]</scope>
    <source>
        <strain evidence="2 3">120-4 pot B 10/14</strain>
    </source>
</reference>
<feature type="non-terminal residue" evidence="2">
    <location>
        <position position="1"/>
    </location>
</feature>
<protein>
    <submittedName>
        <fullName evidence="2">39119_t:CDS:1</fullName>
    </submittedName>
</protein>
<evidence type="ECO:0000313" key="2">
    <source>
        <dbReference type="EMBL" id="CAG8847392.1"/>
    </source>
</evidence>
<dbReference type="Proteomes" id="UP000789901">
    <property type="component" value="Unassembled WGS sequence"/>
</dbReference>
<dbReference type="EMBL" id="CAJVQB010087420">
    <property type="protein sequence ID" value="CAG8847392.1"/>
    <property type="molecule type" value="Genomic_DNA"/>
</dbReference>
<keyword evidence="1" id="KW-0175">Coiled coil</keyword>
<accession>A0ABN7X6V9</accession>
<name>A0ABN7X6V9_GIGMA</name>
<evidence type="ECO:0000313" key="3">
    <source>
        <dbReference type="Proteomes" id="UP000789901"/>
    </source>
</evidence>
<feature type="non-terminal residue" evidence="2">
    <location>
        <position position="44"/>
    </location>
</feature>
<proteinExistence type="predicted"/>
<gene>
    <name evidence="2" type="ORF">GMARGA_LOCUS38645</name>
</gene>
<organism evidence="2 3">
    <name type="scientific">Gigaspora margarita</name>
    <dbReference type="NCBI Taxonomy" id="4874"/>
    <lineage>
        <taxon>Eukaryota</taxon>
        <taxon>Fungi</taxon>
        <taxon>Fungi incertae sedis</taxon>
        <taxon>Mucoromycota</taxon>
        <taxon>Glomeromycotina</taxon>
        <taxon>Glomeromycetes</taxon>
        <taxon>Diversisporales</taxon>
        <taxon>Gigasporaceae</taxon>
        <taxon>Gigaspora</taxon>
    </lineage>
</organism>